<gene>
    <name evidence="1" type="ORF">AVEN_88800_1</name>
</gene>
<evidence type="ECO:0000313" key="2">
    <source>
        <dbReference type="Proteomes" id="UP000499080"/>
    </source>
</evidence>
<dbReference type="Proteomes" id="UP000499080">
    <property type="component" value="Unassembled WGS sequence"/>
</dbReference>
<dbReference type="EMBL" id="BGPR01058948">
    <property type="protein sequence ID" value="GBO35030.1"/>
    <property type="molecule type" value="Genomic_DNA"/>
</dbReference>
<reference evidence="1 2" key="1">
    <citation type="journal article" date="2019" name="Sci. Rep.">
        <title>Orb-weaving spider Araneus ventricosus genome elucidates the spidroin gene catalogue.</title>
        <authorList>
            <person name="Kono N."/>
            <person name="Nakamura H."/>
            <person name="Ohtoshi R."/>
            <person name="Moran D.A.P."/>
            <person name="Shinohara A."/>
            <person name="Yoshida Y."/>
            <person name="Fujiwara M."/>
            <person name="Mori M."/>
            <person name="Tomita M."/>
            <person name="Arakawa K."/>
        </authorList>
    </citation>
    <scope>NUCLEOTIDE SEQUENCE [LARGE SCALE GENOMIC DNA]</scope>
</reference>
<accession>A0A4Y2WFG9</accession>
<proteinExistence type="predicted"/>
<sequence>MTLDGASVTRGNLGFGAELVEGSIPDSTNDPPYIQAWRTLNLPRVKRPPAGTARKFGEGMLASVDYGRKVGARIALV</sequence>
<name>A0A4Y2WFG9_ARAVE</name>
<comment type="caution">
    <text evidence="1">The sequence shown here is derived from an EMBL/GenBank/DDBJ whole genome shotgun (WGS) entry which is preliminary data.</text>
</comment>
<protein>
    <submittedName>
        <fullName evidence="1">Uncharacterized protein</fullName>
    </submittedName>
</protein>
<evidence type="ECO:0000313" key="1">
    <source>
        <dbReference type="EMBL" id="GBO35030.1"/>
    </source>
</evidence>
<organism evidence="1 2">
    <name type="scientific">Araneus ventricosus</name>
    <name type="common">Orbweaver spider</name>
    <name type="synonym">Epeira ventricosa</name>
    <dbReference type="NCBI Taxonomy" id="182803"/>
    <lineage>
        <taxon>Eukaryota</taxon>
        <taxon>Metazoa</taxon>
        <taxon>Ecdysozoa</taxon>
        <taxon>Arthropoda</taxon>
        <taxon>Chelicerata</taxon>
        <taxon>Arachnida</taxon>
        <taxon>Araneae</taxon>
        <taxon>Araneomorphae</taxon>
        <taxon>Entelegynae</taxon>
        <taxon>Araneoidea</taxon>
        <taxon>Araneidae</taxon>
        <taxon>Araneus</taxon>
    </lineage>
</organism>
<keyword evidence="2" id="KW-1185">Reference proteome</keyword>
<dbReference type="AlphaFoldDB" id="A0A4Y2WFG9"/>